<dbReference type="RefSeq" id="WP_353301533.1">
    <property type="nucleotide sequence ID" value="NZ_BAABWN010000001.1"/>
</dbReference>
<dbReference type="EMBL" id="BAABWN010000001">
    <property type="protein sequence ID" value="GAA6166653.1"/>
    <property type="molecule type" value="Genomic_DNA"/>
</dbReference>
<sequence length="297" mass="33445">MRFKKVSALYFCSIFIVFFSANTFSFGDLTVTPTRVIFEGRERAKTISLVNRGTKVSTFRIEFSEMSMDEYGGLKEIKEPKDGQKFSSDFIKFAPRQVTIEPGKSQTVRLLVRKPSGLPEGEYRSHLVMYAVPDSDQNAISLENFSELKEKEVGFQVSAIIRVAIPVIIREGELEASFEISDVEINNLDNLNAPISPELKADRNFAPNITFDLSRKGNRSVYANVDVLYKDNANPESQYLIGSLKDYVVYVPNSHRVAQIPLDIPSELKDLNGTVDVIFYKSEEGDKEILAKSTVDI</sequence>
<gene>
    <name evidence="3" type="ORF">NBRC116591_04630</name>
</gene>
<dbReference type="Gene3D" id="2.60.40.10">
    <property type="entry name" value="Immunoglobulins"/>
    <property type="match status" value="1"/>
</dbReference>
<feature type="signal peptide" evidence="1">
    <location>
        <begin position="1"/>
        <end position="23"/>
    </location>
</feature>
<evidence type="ECO:0000313" key="3">
    <source>
        <dbReference type="EMBL" id="GAA6166653.1"/>
    </source>
</evidence>
<dbReference type="InterPro" id="IPR008962">
    <property type="entry name" value="PapD-like_sf"/>
</dbReference>
<dbReference type="InterPro" id="IPR013783">
    <property type="entry name" value="Ig-like_fold"/>
</dbReference>
<accession>A0ABQ0A4S7</accession>
<protein>
    <recommendedName>
        <fullName evidence="2">Pili assembly chaperone N-terminal domain-containing protein</fullName>
    </recommendedName>
</protein>
<dbReference type="SUPFAM" id="SSF49354">
    <property type="entry name" value="PapD-like"/>
    <property type="match status" value="1"/>
</dbReference>
<dbReference type="Proteomes" id="UP001465153">
    <property type="component" value="Unassembled WGS sequence"/>
</dbReference>
<dbReference type="Pfam" id="PF00345">
    <property type="entry name" value="PapD_N"/>
    <property type="match status" value="1"/>
</dbReference>
<comment type="caution">
    <text evidence="3">The sequence shown here is derived from an EMBL/GenBank/DDBJ whole genome shotgun (WGS) entry which is preliminary data.</text>
</comment>
<dbReference type="InterPro" id="IPR016147">
    <property type="entry name" value="Pili_assmbl_chaperone_N"/>
</dbReference>
<proteinExistence type="predicted"/>
<reference evidence="3 4" key="1">
    <citation type="submission" date="2024-04" db="EMBL/GenBank/DDBJ databases">
        <title>Draft genome sequence of Sessilibacter corallicola NBRC 116591.</title>
        <authorList>
            <person name="Miyakawa T."/>
            <person name="Kusuya Y."/>
            <person name="Miura T."/>
        </authorList>
    </citation>
    <scope>NUCLEOTIDE SEQUENCE [LARGE SCALE GENOMIC DNA]</scope>
    <source>
        <strain evidence="3 4">KU-00831-HH</strain>
    </source>
</reference>
<evidence type="ECO:0000259" key="2">
    <source>
        <dbReference type="Pfam" id="PF00345"/>
    </source>
</evidence>
<keyword evidence="4" id="KW-1185">Reference proteome</keyword>
<keyword evidence="1" id="KW-0732">Signal</keyword>
<evidence type="ECO:0000256" key="1">
    <source>
        <dbReference type="SAM" id="SignalP"/>
    </source>
</evidence>
<feature type="chain" id="PRO_5045512210" description="Pili assembly chaperone N-terminal domain-containing protein" evidence="1">
    <location>
        <begin position="24"/>
        <end position="297"/>
    </location>
</feature>
<organism evidence="3 4">
    <name type="scientific">Sessilibacter corallicola</name>
    <dbReference type="NCBI Taxonomy" id="2904075"/>
    <lineage>
        <taxon>Bacteria</taxon>
        <taxon>Pseudomonadati</taxon>
        <taxon>Pseudomonadota</taxon>
        <taxon>Gammaproteobacteria</taxon>
        <taxon>Cellvibrionales</taxon>
        <taxon>Cellvibrionaceae</taxon>
        <taxon>Sessilibacter</taxon>
    </lineage>
</organism>
<feature type="domain" description="Pili assembly chaperone N-terminal" evidence="2">
    <location>
        <begin position="29"/>
        <end position="170"/>
    </location>
</feature>
<evidence type="ECO:0000313" key="4">
    <source>
        <dbReference type="Proteomes" id="UP001465153"/>
    </source>
</evidence>
<name>A0ABQ0A4S7_9GAMM</name>